<dbReference type="STRING" id="1229780.BN381_450046"/>
<protein>
    <recommendedName>
        <fullName evidence="3">dTTP/UTP pyrophosphatase</fullName>
        <shortName evidence="3">dTTPase/UTPase</shortName>
        <ecNumber evidence="3">3.6.1.9</ecNumber>
    </recommendedName>
    <alternativeName>
        <fullName evidence="3">Nucleoside triphosphate pyrophosphatase</fullName>
    </alternativeName>
    <alternativeName>
        <fullName evidence="3">Nucleotide pyrophosphatase</fullName>
        <shortName evidence="3">Nucleotide PPase</shortName>
    </alternativeName>
</protein>
<comment type="function">
    <text evidence="3">Nucleoside triphosphate pyrophosphatase that hydrolyzes dTTP and UTP. May have a dual role in cell division arrest and in preventing the incorporation of modified nucleotides into cellular nucleic acids.</text>
</comment>
<comment type="catalytic activity">
    <reaction evidence="3">
        <text>dTTP + H2O = dTMP + diphosphate + H(+)</text>
        <dbReference type="Rhea" id="RHEA:28534"/>
        <dbReference type="ChEBI" id="CHEBI:15377"/>
        <dbReference type="ChEBI" id="CHEBI:15378"/>
        <dbReference type="ChEBI" id="CHEBI:33019"/>
        <dbReference type="ChEBI" id="CHEBI:37568"/>
        <dbReference type="ChEBI" id="CHEBI:63528"/>
        <dbReference type="EC" id="3.6.1.9"/>
    </reaction>
</comment>
<feature type="active site" description="Proton acceptor" evidence="3">
    <location>
        <position position="73"/>
    </location>
</feature>
<comment type="similarity">
    <text evidence="3">Belongs to the Maf family. YhdE subfamily.</text>
</comment>
<dbReference type="eggNOG" id="COG0424">
    <property type="taxonomic scope" value="Bacteria"/>
</dbReference>
<evidence type="ECO:0000256" key="1">
    <source>
        <dbReference type="ARBA" id="ARBA00001968"/>
    </source>
</evidence>
<keyword evidence="5" id="KW-1185">Reference proteome</keyword>
<dbReference type="AlphaFoldDB" id="R4Z236"/>
<keyword evidence="3" id="KW-0546">Nucleotide metabolism</keyword>
<feature type="site" description="Important for substrate specificity" evidence="3">
    <location>
        <position position="162"/>
    </location>
</feature>
<keyword evidence="3" id="KW-0963">Cytoplasm</keyword>
<dbReference type="HOGENOM" id="CLU_040416_2_1_11"/>
<dbReference type="PANTHER" id="PTHR43213">
    <property type="entry name" value="BIFUNCTIONAL DTTP/UTP PYROPHOSPHATASE/METHYLTRANSFERASE PROTEIN-RELATED"/>
    <property type="match status" value="1"/>
</dbReference>
<dbReference type="EMBL" id="CANL01000040">
    <property type="protein sequence ID" value="CCM64735.1"/>
    <property type="molecule type" value="Genomic_DNA"/>
</dbReference>
<keyword evidence="2 3" id="KW-0378">Hydrolase</keyword>
<dbReference type="PANTHER" id="PTHR43213:SF5">
    <property type="entry name" value="BIFUNCTIONAL DTTP_UTP PYROPHOSPHATASE_METHYLTRANSFERASE PROTEIN-RELATED"/>
    <property type="match status" value="1"/>
</dbReference>
<dbReference type="GO" id="GO:0003677">
    <property type="term" value="F:DNA binding"/>
    <property type="evidence" value="ECO:0007669"/>
    <property type="project" value="UniProtKB-KW"/>
</dbReference>
<dbReference type="NCBIfam" id="TIGR00172">
    <property type="entry name" value="maf"/>
    <property type="match status" value="1"/>
</dbReference>
<feature type="site" description="Important for substrate specificity" evidence="3">
    <location>
        <position position="74"/>
    </location>
</feature>
<dbReference type="GO" id="GO:0036218">
    <property type="term" value="F:dTTP diphosphatase activity"/>
    <property type="evidence" value="ECO:0007669"/>
    <property type="project" value="RHEA"/>
</dbReference>
<dbReference type="GO" id="GO:0005737">
    <property type="term" value="C:cytoplasm"/>
    <property type="evidence" value="ECO:0007669"/>
    <property type="project" value="UniProtKB-SubCell"/>
</dbReference>
<gene>
    <name evidence="4" type="primary">maf</name>
    <name evidence="4" type="ORF">BN381_450046</name>
</gene>
<dbReference type="EC" id="3.6.1.9" evidence="3"/>
<dbReference type="GO" id="GO:0036221">
    <property type="term" value="F:UTP diphosphatase activity"/>
    <property type="evidence" value="ECO:0007669"/>
    <property type="project" value="RHEA"/>
</dbReference>
<comment type="caution">
    <text evidence="3">Lacks conserved residue(s) required for the propagation of feature annotation.</text>
</comment>
<dbReference type="Proteomes" id="UP000018291">
    <property type="component" value="Unassembled WGS sequence"/>
</dbReference>
<sequence>MADPVPPPTLVLASGSPRRLELLATLGLHPVVRPPNVDEARHPDEGPGRYVTRLAALKAGASVGPGEVALGADTVVVLGHRVLGKPGGPADAAATLALLSDGTHQVLTAQAVISRAGDGDLSEPRGALSATKVTFRPLSRAEIDSYVATGEPMDKAGAYAIQGGGGAFVDHIEGRRDTVIGLDLASTRRLLRMAGVTVPCHPESPEGLAATPAE</sequence>
<dbReference type="Pfam" id="PF02545">
    <property type="entry name" value="Maf"/>
    <property type="match status" value="1"/>
</dbReference>
<comment type="caution">
    <text evidence="4">The sequence shown here is derived from an EMBL/GenBank/DDBJ whole genome shotgun (WGS) entry which is preliminary data.</text>
</comment>
<evidence type="ECO:0000256" key="3">
    <source>
        <dbReference type="HAMAP-Rule" id="MF_00528"/>
    </source>
</evidence>
<comment type="cofactor">
    <cofactor evidence="1 3">
        <name>a divalent metal cation</name>
        <dbReference type="ChEBI" id="CHEBI:60240"/>
    </cofactor>
</comment>
<dbReference type="InterPro" id="IPR003697">
    <property type="entry name" value="Maf-like"/>
</dbReference>
<feature type="site" description="Important for substrate specificity" evidence="3">
    <location>
        <position position="18"/>
    </location>
</feature>
<reference evidence="4 5" key="1">
    <citation type="journal article" date="2013" name="ISME J.">
        <title>Metabolic model for the filamentous 'Candidatus Microthrix parvicella' based on genomic and metagenomic analyses.</title>
        <authorList>
            <person name="Jon McIlroy S."/>
            <person name="Kristiansen R."/>
            <person name="Albertsen M."/>
            <person name="Michael Karst S."/>
            <person name="Rossetti S."/>
            <person name="Lund Nielsen J."/>
            <person name="Tandoi V."/>
            <person name="James Seviour R."/>
            <person name="Nielsen P.H."/>
        </authorList>
    </citation>
    <scope>NUCLEOTIDE SEQUENCE [LARGE SCALE GENOMIC DNA]</scope>
    <source>
        <strain evidence="4 5">RN1</strain>
    </source>
</reference>
<comment type="subcellular location">
    <subcellularLocation>
        <location evidence="3">Cytoplasm</location>
    </subcellularLocation>
</comment>
<dbReference type="HAMAP" id="MF_00528">
    <property type="entry name" value="Maf"/>
    <property type="match status" value="1"/>
</dbReference>
<organism evidence="4 5">
    <name type="scientific">Candidatus Neomicrothrix parvicella RN1</name>
    <dbReference type="NCBI Taxonomy" id="1229780"/>
    <lineage>
        <taxon>Bacteria</taxon>
        <taxon>Bacillati</taxon>
        <taxon>Actinomycetota</taxon>
        <taxon>Acidimicrobiia</taxon>
        <taxon>Acidimicrobiales</taxon>
        <taxon>Microthrixaceae</taxon>
        <taxon>Candidatus Neomicrothrix</taxon>
    </lineage>
</organism>
<evidence type="ECO:0000313" key="5">
    <source>
        <dbReference type="Proteomes" id="UP000018291"/>
    </source>
</evidence>
<dbReference type="CDD" id="cd00555">
    <property type="entry name" value="Maf"/>
    <property type="match status" value="1"/>
</dbReference>
<proteinExistence type="inferred from homology"/>
<accession>R4Z236</accession>
<evidence type="ECO:0000313" key="4">
    <source>
        <dbReference type="EMBL" id="CCM64735.1"/>
    </source>
</evidence>
<comment type="catalytic activity">
    <reaction evidence="3">
        <text>UTP + H2O = UMP + diphosphate + H(+)</text>
        <dbReference type="Rhea" id="RHEA:29395"/>
        <dbReference type="ChEBI" id="CHEBI:15377"/>
        <dbReference type="ChEBI" id="CHEBI:15378"/>
        <dbReference type="ChEBI" id="CHEBI:33019"/>
        <dbReference type="ChEBI" id="CHEBI:46398"/>
        <dbReference type="ChEBI" id="CHEBI:57865"/>
        <dbReference type="EC" id="3.6.1.9"/>
    </reaction>
</comment>
<dbReference type="GO" id="GO:0009117">
    <property type="term" value="P:nucleotide metabolic process"/>
    <property type="evidence" value="ECO:0007669"/>
    <property type="project" value="UniProtKB-KW"/>
</dbReference>
<dbReference type="InterPro" id="IPR029001">
    <property type="entry name" value="ITPase-like_fam"/>
</dbReference>
<dbReference type="Gene3D" id="3.90.950.10">
    <property type="match status" value="1"/>
</dbReference>
<name>R4Z236_9ACTN</name>
<evidence type="ECO:0000256" key="2">
    <source>
        <dbReference type="ARBA" id="ARBA00022801"/>
    </source>
</evidence>
<keyword evidence="4" id="KW-0238">DNA-binding</keyword>
<dbReference type="PIRSF" id="PIRSF006305">
    <property type="entry name" value="Maf"/>
    <property type="match status" value="1"/>
</dbReference>
<dbReference type="SUPFAM" id="SSF52972">
    <property type="entry name" value="ITPase-like"/>
    <property type="match status" value="1"/>
</dbReference>